<dbReference type="EMBL" id="MTYJ01000049">
    <property type="protein sequence ID" value="OQV18504.1"/>
    <property type="molecule type" value="Genomic_DNA"/>
</dbReference>
<reference evidence="3" key="1">
    <citation type="submission" date="2017-01" db="EMBL/GenBank/DDBJ databases">
        <title>Comparative genomics of anhydrobiosis in the tardigrade Hypsibius dujardini.</title>
        <authorList>
            <person name="Yoshida Y."/>
            <person name="Koutsovoulos G."/>
            <person name="Laetsch D."/>
            <person name="Stevens L."/>
            <person name="Kumar S."/>
            <person name="Horikawa D."/>
            <person name="Ishino K."/>
            <person name="Komine S."/>
            <person name="Tomita M."/>
            <person name="Blaxter M."/>
            <person name="Arakawa K."/>
        </authorList>
    </citation>
    <scope>NUCLEOTIDE SEQUENCE [LARGE SCALE GENOMIC DNA]</scope>
    <source>
        <strain evidence="3">Z151</strain>
    </source>
</reference>
<evidence type="ECO:0000256" key="1">
    <source>
        <dbReference type="SAM" id="MobiDB-lite"/>
    </source>
</evidence>
<dbReference type="SUPFAM" id="SSF103196">
    <property type="entry name" value="Roadblock/LC7 domain"/>
    <property type="match status" value="1"/>
</dbReference>
<protein>
    <submittedName>
        <fullName evidence="2">Uncharacterized protein</fullName>
    </submittedName>
</protein>
<dbReference type="AlphaFoldDB" id="A0A1W0WTG7"/>
<feature type="region of interest" description="Disordered" evidence="1">
    <location>
        <begin position="149"/>
        <end position="207"/>
    </location>
</feature>
<feature type="region of interest" description="Disordered" evidence="1">
    <location>
        <begin position="1"/>
        <end position="96"/>
    </location>
</feature>
<gene>
    <name evidence="2" type="ORF">BV898_07513</name>
</gene>
<sequence>MMPGAETRGPDPAAGQIDPTSLPVVPADKQNVADPATVPQSDNPPLPDTAVPNADAPLPSIQTPTETVASDSAPSSPHPAVPPVPASEAPPFDTAVPVDRSPVVEAVPDSPVVVTPPPGAAAVAVPAGPTDSPNTVVNASGAPVAVASSADGTVPVPTQGAAVTESSPASNPAVVQAGTAGAGPNGLLLNPSDLKKPQDPADPLINPEKEVLDSANPEAAVTPIIPAGNDGGHDDAEPTPPTPKHLEEKKQDAHKASVDLNFNSDGMSAPFQSALARRFDKVPVVWGKDVLAVSPGNLQARLAERLAAAEAQKVADSSRSTEPSGAEASADSDKQAKPERNNKYRPEINMYRNKPAVSEEQLTELIWGSYEQRTIDLFFAWEQARQSSELSHILERITNIEGVTAFIIFDIYENEKYPPESEDGENMFEEGENGNPVEREQKLQMIDGKWKIPPHIIYTSTDLATAKKIIPFTKQLIWRLIETTRDLDGKNDVRYLRLISDINEIVVMPMFPRHFLIAVQEPKSSPNVLFENLGIVTTHPAPVAKDDIKQKARKKSSVPVNGLESFSP</sequence>
<dbReference type="Proteomes" id="UP000192578">
    <property type="component" value="Unassembled WGS sequence"/>
</dbReference>
<feature type="compositionally biased region" description="Basic and acidic residues" evidence="1">
    <location>
        <begin position="331"/>
        <end position="346"/>
    </location>
</feature>
<feature type="compositionally biased region" description="Pro residues" evidence="1">
    <location>
        <begin position="76"/>
        <end position="85"/>
    </location>
</feature>
<feature type="region of interest" description="Disordered" evidence="1">
    <location>
        <begin position="221"/>
        <end position="263"/>
    </location>
</feature>
<accession>A0A1W0WTG7</accession>
<evidence type="ECO:0000313" key="3">
    <source>
        <dbReference type="Proteomes" id="UP000192578"/>
    </source>
</evidence>
<dbReference type="Gene3D" id="3.30.450.30">
    <property type="entry name" value="Dynein light chain 2a, cytoplasmic"/>
    <property type="match status" value="1"/>
</dbReference>
<name>A0A1W0WTG7_HYPEX</name>
<comment type="caution">
    <text evidence="2">The sequence shown here is derived from an EMBL/GenBank/DDBJ whole genome shotgun (WGS) entry which is preliminary data.</text>
</comment>
<proteinExistence type="predicted"/>
<feature type="region of interest" description="Disordered" evidence="1">
    <location>
        <begin position="313"/>
        <end position="346"/>
    </location>
</feature>
<keyword evidence="3" id="KW-1185">Reference proteome</keyword>
<organism evidence="2 3">
    <name type="scientific">Hypsibius exemplaris</name>
    <name type="common">Freshwater tardigrade</name>
    <dbReference type="NCBI Taxonomy" id="2072580"/>
    <lineage>
        <taxon>Eukaryota</taxon>
        <taxon>Metazoa</taxon>
        <taxon>Ecdysozoa</taxon>
        <taxon>Tardigrada</taxon>
        <taxon>Eutardigrada</taxon>
        <taxon>Parachela</taxon>
        <taxon>Hypsibioidea</taxon>
        <taxon>Hypsibiidae</taxon>
        <taxon>Hypsibius</taxon>
    </lineage>
</organism>
<feature type="compositionally biased region" description="Basic and acidic residues" evidence="1">
    <location>
        <begin position="244"/>
        <end position="257"/>
    </location>
</feature>
<feature type="region of interest" description="Disordered" evidence="1">
    <location>
        <begin position="546"/>
        <end position="568"/>
    </location>
</feature>
<dbReference type="OrthoDB" id="10445743at2759"/>
<evidence type="ECO:0000313" key="2">
    <source>
        <dbReference type="EMBL" id="OQV18504.1"/>
    </source>
</evidence>